<feature type="region of interest" description="Disordered" evidence="1">
    <location>
        <begin position="1613"/>
        <end position="1633"/>
    </location>
</feature>
<evidence type="ECO:0000313" key="2">
    <source>
        <dbReference type="EMBL" id="KAG2377905.1"/>
    </source>
</evidence>
<keyword evidence="3" id="KW-1185">Reference proteome</keyword>
<dbReference type="GO" id="GO:0000794">
    <property type="term" value="C:condensed nuclear chromosome"/>
    <property type="evidence" value="ECO:0007669"/>
    <property type="project" value="InterPro"/>
</dbReference>
<dbReference type="GO" id="GO:0000712">
    <property type="term" value="P:resolution of meiotic recombination intermediates"/>
    <property type="evidence" value="ECO:0007669"/>
    <property type="project" value="InterPro"/>
</dbReference>
<dbReference type="Proteomes" id="UP000816034">
    <property type="component" value="Unassembled WGS sequence"/>
</dbReference>
<dbReference type="PANTHER" id="PTHR35668:SF1">
    <property type="entry name" value="PROTEIN SHORTAGE IN CHIASMATA 1 ORTHOLOG"/>
    <property type="match status" value="1"/>
</dbReference>
<gene>
    <name evidence="2" type="ORF">C9374_008990</name>
</gene>
<evidence type="ECO:0000256" key="1">
    <source>
        <dbReference type="SAM" id="MobiDB-lite"/>
    </source>
</evidence>
<name>A0AA88KFL5_NAELO</name>
<dbReference type="GO" id="GO:0016887">
    <property type="term" value="F:ATP hydrolysis activity"/>
    <property type="evidence" value="ECO:0007669"/>
    <property type="project" value="InterPro"/>
</dbReference>
<sequence length="1643" mass="188483">MEEIGSNRDWTTHHWQETSALHQADMNAMQYIDLLQFVQDNNGQLLSGQNGTEQLRECFEQLSESNGKAHYIDRYEDYLDAFSYDERPDENIGNDIQLEDSFLDFESLNSSMQFFAKEVLSKFDAEYHSALRKDLLDQVVGAKSPISSLENEMYDNNSTISRHDTLTDSKHTFPSECTLDNSVDIFSNLECGFCDFLLPVCDHQSELECSLYSIVDISGKSILEFDVEFMSASYKLVQCDTYRDYLRKEMSGRPYDTKEITDINSLLPFEEKIDHEQISSEVHEIENINCSEILEERPSNIFITELQKIAIPITQEQKRMHEFWCLDSKDQEIYYQRNTIHFIDTIINTDDVKTIPNPPTEVFLPKCDNIIPIEKLAKPKPTTNIEITLSSLWLSDKIYLFRKEIDKKECAEPLPASTDDTLFKTPEEFSPEVQYSPDLHDIYLNVPSRLRPSSESRLRTERLEKALYNLEIAEKEFEHIDILFIQEMFKQTSLYANTVSHYKDDGKGALYQYESLLENLLTIEEFEEYGRPNKQQTGAKSRITKNHSKLEELVEESLESFMVQKKANTCSTTQKLSSTLEKSASVANTEDSLFIPDDIRVSKETIDIVTDIQSQNSLLVLPSSSLRPVIGLLLLQKLKKCSTNSNFIYVDSNEKRLEDDFRFYSSYLWNHTNSLIMVTKENFTFQLAKINTNCKFLFLSSHIMDNFIQRFEKVVSNCSFIFYQDSTVATLPDSNEPSTAQVSICKALENIYAISKKTVHSIVASYIPARSVNDLINLLDSIISKRVIIKGTYNASFHKEMIVELDGPISTFLCDLIKIGEFTMSGISGVKGYELDTMKFVEVDSEYIKHIVEDFGAGLKVVIASNDHRRISETKSVFKKLVCLHTLKCLYEIVLDGGVLVGLSFLEKIKQSDTYNTILEGSISDILIRLKALQEQCSRYESDSHMEKFKTIEDNILEALEAKNNVKILFITKHNKVLTLLRQHLQSKFSDRYQIKFFSLIIGEKDTIFMRDAALGAEEPKLGLSEELRNNSLQFHFVTYSMLEKIKERRSFEVFSGFLTIVQVEPGNLPPTLYSLVSRCMVESWVIHNVLPSVMVSQDLFKRKNFVEKWCLELQGMLKTDSSIIEMEDLTSVAPRMRNISLLTETDWRIIADSYLRVTPPKRKSAIKIIATEKCIQNSDLISELEARFLVSVVERTFVNHAPADMIINDRHCALLGSCENLSTEDALREETINLFSKVLHLSHQFSYCWIILEKYLDFDNYENALGEIDSMVYLATSLLSFTKSLSGIEVNVKMSYSMDQTAEIISTICNDVKEQSKTLNKDVLWIRERETEHEGFLAQFPFISYYSAQAILQNYTLKQIASFRNYDEFAHHLGTMVPERILHNFYQCFTELFDGYEENANTTAGMDDDEIVQTSQILVNQGSHTDHSFHINKKPLFHQDPRMDPLNQAFMTPPEPAFSYPVVFGKSDSNSLSHSLQPYTHVNSAIEEPLHKKAKPSTFPSNQQTPYIHHIEFPPPSPLFQQKEFDNSFSSATLVKPGFFQGAWASPNTPLTSFKNIVQPHYPLHNQFSNGSPTIPFNFNSKKIQTPRPGQSTTHERGMKFFHNKHDITTPTRALGASNKMPKNHLGSSTVSTPSSNFRYYL</sequence>
<organism evidence="2 3">
    <name type="scientific">Naegleria lovaniensis</name>
    <name type="common">Amoeba</name>
    <dbReference type="NCBI Taxonomy" id="51637"/>
    <lineage>
        <taxon>Eukaryota</taxon>
        <taxon>Discoba</taxon>
        <taxon>Heterolobosea</taxon>
        <taxon>Tetramitia</taxon>
        <taxon>Eutetramitia</taxon>
        <taxon>Vahlkampfiidae</taxon>
        <taxon>Naegleria</taxon>
    </lineage>
</organism>
<dbReference type="GO" id="GO:0003697">
    <property type="term" value="F:single-stranded DNA binding"/>
    <property type="evidence" value="ECO:0007669"/>
    <property type="project" value="TreeGrafter"/>
</dbReference>
<dbReference type="GeneID" id="68101444"/>
<dbReference type="EMBL" id="PYSW02000036">
    <property type="protein sequence ID" value="KAG2377905.1"/>
    <property type="molecule type" value="Genomic_DNA"/>
</dbReference>
<comment type="caution">
    <text evidence="2">The sequence shown here is derived from an EMBL/GenBank/DDBJ whole genome shotgun (WGS) entry which is preliminary data.</text>
</comment>
<dbReference type="PANTHER" id="PTHR35668">
    <property type="entry name" value="PROTEIN SHORTAGE IN CHIASMATA 1 ORTHOLOG"/>
    <property type="match status" value="1"/>
</dbReference>
<proteinExistence type="predicted"/>
<accession>A0AA88KFL5</accession>
<dbReference type="RefSeq" id="XP_044545167.1">
    <property type="nucleotide sequence ID" value="XM_044699127.1"/>
</dbReference>
<protein>
    <submittedName>
        <fullName evidence="2">Uncharacterized protein</fullName>
    </submittedName>
</protein>
<dbReference type="InterPro" id="IPR039991">
    <property type="entry name" value="SHOC1"/>
</dbReference>
<reference evidence="2 3" key="1">
    <citation type="journal article" date="2018" name="BMC Genomics">
        <title>The genome of Naegleria lovaniensis, the basis for a comparative approach to unravel pathogenicity factors of the human pathogenic amoeba N. fowleri.</title>
        <authorList>
            <person name="Liechti N."/>
            <person name="Schurch N."/>
            <person name="Bruggmann R."/>
            <person name="Wittwer M."/>
        </authorList>
    </citation>
    <scope>NUCLEOTIDE SEQUENCE [LARGE SCALE GENOMIC DNA]</scope>
    <source>
        <strain evidence="2 3">ATCC 30569</strain>
    </source>
</reference>
<evidence type="ECO:0000313" key="3">
    <source>
        <dbReference type="Proteomes" id="UP000816034"/>
    </source>
</evidence>